<keyword evidence="1" id="KW-0812">Transmembrane</keyword>
<feature type="transmembrane region" description="Helical" evidence="1">
    <location>
        <begin position="38"/>
        <end position="60"/>
    </location>
</feature>
<keyword evidence="1" id="KW-0472">Membrane</keyword>
<evidence type="ECO:0000313" key="2">
    <source>
        <dbReference type="EMBL" id="SFQ88751.1"/>
    </source>
</evidence>
<protein>
    <submittedName>
        <fullName evidence="2">Uncharacterized protein</fullName>
    </submittedName>
</protein>
<evidence type="ECO:0000313" key="3">
    <source>
        <dbReference type="Proteomes" id="UP000182762"/>
    </source>
</evidence>
<accession>A0A1I6C6E4</accession>
<reference evidence="2 3" key="1">
    <citation type="submission" date="2016-10" db="EMBL/GenBank/DDBJ databases">
        <authorList>
            <person name="Varghese N."/>
            <person name="Submissions S."/>
        </authorList>
    </citation>
    <scope>NUCLEOTIDE SEQUENCE [LARGE SCALE GENOMIC DNA]</scope>
    <source>
        <strain evidence="2 3">DSM 13796</strain>
    </source>
</reference>
<evidence type="ECO:0000256" key="1">
    <source>
        <dbReference type="SAM" id="Phobius"/>
    </source>
</evidence>
<comment type="caution">
    <text evidence="2">The sequence shown here is derived from an EMBL/GenBank/DDBJ whole genome shotgun (WGS) entry which is preliminary data.</text>
</comment>
<dbReference type="RefSeq" id="WP_061804027.1">
    <property type="nucleotide sequence ID" value="NZ_FOXX01000028.1"/>
</dbReference>
<dbReference type="GeneID" id="93713621"/>
<gene>
    <name evidence="2" type="ORF">SAMN02745910_05113</name>
</gene>
<name>A0A1I6C6E4_9BACI</name>
<dbReference type="Proteomes" id="UP000182762">
    <property type="component" value="Unassembled WGS sequence"/>
</dbReference>
<proteinExistence type="predicted"/>
<sequence>MVMQLFASVIILILAAWLMVHLLDDGKNEEIHLTPKRLFRFLLALIILAVTVTMVVSLLVM</sequence>
<dbReference type="EMBL" id="FOXX01000028">
    <property type="protein sequence ID" value="SFQ88751.1"/>
    <property type="molecule type" value="Genomic_DNA"/>
</dbReference>
<keyword evidence="3" id="KW-1185">Reference proteome</keyword>
<keyword evidence="1" id="KW-1133">Transmembrane helix</keyword>
<organism evidence="2 3">
    <name type="scientific">Priestia endophytica DSM 13796</name>
    <dbReference type="NCBI Taxonomy" id="1121089"/>
    <lineage>
        <taxon>Bacteria</taxon>
        <taxon>Bacillati</taxon>
        <taxon>Bacillota</taxon>
        <taxon>Bacilli</taxon>
        <taxon>Bacillales</taxon>
        <taxon>Bacillaceae</taxon>
        <taxon>Priestia</taxon>
    </lineage>
</organism>